<reference evidence="1 2" key="1">
    <citation type="submission" date="2019-09" db="EMBL/GenBank/DDBJ databases">
        <title>Genome sequence of Hymenobacter sp. M3.</title>
        <authorList>
            <person name="Srinivasan S."/>
        </authorList>
    </citation>
    <scope>NUCLEOTIDE SEQUENCE [LARGE SCALE GENOMIC DNA]</scope>
    <source>
        <strain evidence="1 2">M3</strain>
    </source>
</reference>
<sequence length="109" mass="12246">MGKQHQSRKAATKPAPPVAQPNALFKARLLGYLVGIVPLLALLLLFRQVLPSTVALVLVMLGTFASVVVQQRVRLRFPYDFKRREEWWALGAYTLVVLVVTVAFFALQR</sequence>
<organism evidence="1 2">
    <name type="scientific">Hymenobacter busanensis</name>
    <dbReference type="NCBI Taxonomy" id="2607656"/>
    <lineage>
        <taxon>Bacteria</taxon>
        <taxon>Pseudomonadati</taxon>
        <taxon>Bacteroidota</taxon>
        <taxon>Cytophagia</taxon>
        <taxon>Cytophagales</taxon>
        <taxon>Hymenobacteraceae</taxon>
        <taxon>Hymenobacter</taxon>
    </lineage>
</organism>
<dbReference type="AlphaFoldDB" id="A0A7L4ZVV4"/>
<gene>
    <name evidence="1" type="ORF">F0P96_01210</name>
</gene>
<dbReference type="RefSeq" id="WP_151076921.1">
    <property type="nucleotide sequence ID" value="NZ_CP047647.1"/>
</dbReference>
<accession>A0A7L4ZVV4</accession>
<protein>
    <submittedName>
        <fullName evidence="1">Uncharacterized protein</fullName>
    </submittedName>
</protein>
<dbReference type="Proteomes" id="UP000326380">
    <property type="component" value="Unassembled WGS sequence"/>
</dbReference>
<comment type="caution">
    <text evidence="1">The sequence shown here is derived from an EMBL/GenBank/DDBJ whole genome shotgun (WGS) entry which is preliminary data.</text>
</comment>
<evidence type="ECO:0000313" key="2">
    <source>
        <dbReference type="Proteomes" id="UP000326380"/>
    </source>
</evidence>
<evidence type="ECO:0000313" key="1">
    <source>
        <dbReference type="EMBL" id="KAA9339273.1"/>
    </source>
</evidence>
<dbReference type="EMBL" id="VTWU01000001">
    <property type="protein sequence ID" value="KAA9339273.1"/>
    <property type="molecule type" value="Genomic_DNA"/>
</dbReference>
<name>A0A7L4ZVV4_9BACT</name>
<keyword evidence="2" id="KW-1185">Reference proteome</keyword>
<proteinExistence type="predicted"/>